<evidence type="ECO:0000256" key="9">
    <source>
        <dbReference type="SAM" id="SignalP"/>
    </source>
</evidence>
<dbReference type="Proteomes" id="UP001258017">
    <property type="component" value="Unassembled WGS sequence"/>
</dbReference>
<feature type="signal peptide" evidence="9">
    <location>
        <begin position="1"/>
        <end position="20"/>
    </location>
</feature>
<reference evidence="10" key="2">
    <citation type="journal article" date="2023" name="Commun. Biol.">
        <title>Intrasexual cuticular hydrocarbon dimorphism in a wasp sheds light on hydrocarbon biosynthesis genes in Hymenoptera.</title>
        <authorList>
            <person name="Moris V.C."/>
            <person name="Podsiadlowski L."/>
            <person name="Martin S."/>
            <person name="Oeyen J.P."/>
            <person name="Donath A."/>
            <person name="Petersen M."/>
            <person name="Wilbrandt J."/>
            <person name="Misof B."/>
            <person name="Liedtke D."/>
            <person name="Thamm M."/>
            <person name="Scheiner R."/>
            <person name="Schmitt T."/>
            <person name="Niehuis O."/>
        </authorList>
    </citation>
    <scope>NUCLEOTIDE SEQUENCE</scope>
    <source>
        <strain evidence="10">GBR_01_08_01A</strain>
    </source>
</reference>
<evidence type="ECO:0000256" key="1">
    <source>
        <dbReference type="ARBA" id="ARBA00004173"/>
    </source>
</evidence>
<dbReference type="AlphaFoldDB" id="A0AAD9VNS8"/>
<reference evidence="10" key="1">
    <citation type="submission" date="2021-08" db="EMBL/GenBank/DDBJ databases">
        <authorList>
            <person name="Misof B."/>
            <person name="Oliver O."/>
            <person name="Podsiadlowski L."/>
            <person name="Donath A."/>
            <person name="Peters R."/>
            <person name="Mayer C."/>
            <person name="Rust J."/>
            <person name="Gunkel S."/>
            <person name="Lesny P."/>
            <person name="Martin S."/>
            <person name="Oeyen J.P."/>
            <person name="Petersen M."/>
            <person name="Panagiotis P."/>
            <person name="Wilbrandt J."/>
            <person name="Tanja T."/>
        </authorList>
    </citation>
    <scope>NUCLEOTIDE SEQUENCE</scope>
    <source>
        <strain evidence="10">GBR_01_08_01A</strain>
        <tissue evidence="10">Thorax + abdomen</tissue>
    </source>
</reference>
<evidence type="ECO:0000256" key="2">
    <source>
        <dbReference type="ARBA" id="ARBA00010972"/>
    </source>
</evidence>
<gene>
    <name evidence="10" type="ORF">KPH14_002076</name>
</gene>
<comment type="caution">
    <text evidence="10">The sequence shown here is derived from an EMBL/GenBank/DDBJ whole genome shotgun (WGS) entry which is preliminary data.</text>
</comment>
<dbReference type="GO" id="GO:0003735">
    <property type="term" value="F:structural constituent of ribosome"/>
    <property type="evidence" value="ECO:0007669"/>
    <property type="project" value="InterPro"/>
</dbReference>
<evidence type="ECO:0000313" key="11">
    <source>
        <dbReference type="Proteomes" id="UP001258017"/>
    </source>
</evidence>
<sequence length="374" mass="42073">MRGTLKFVIISLVFEFLVCAAQKEQGTAIFGDEQLYVPNPERIIGLATAGLSCTNDSTCATMSNAMCRQNVCACKDAFTLDINNSSNCISRPTKEGDACQERDDCEEAIERAMCIDNKCLCIHGYRFINETGKCIRARALYNSCMKDYECFLDDGTPNVLICKNGECVCKDGDSRCNKGSFVAATIGLIVSSLLVAQISDQSNLAPSASNKMSWITKTIRSALNVWTPQVTAVRYRYHADRIANGPLLRRYGYKDPIDITGLLPHTGGTKRLPMPIYRPSNAWTEKKALFGQNDYIDILGSGNLHPTKILYNVPSWLRGVKGNEYQVLLRKRKMWKHGVFPIARPTKWKQMQKRIMYLYKYLNRKTKTGFSSKQ</sequence>
<comment type="similarity">
    <text evidence="2">Belongs to the mitochondrion-specific ribosomal protein mL51 family.</text>
</comment>
<name>A0AAD9VNS8_9HYME</name>
<proteinExistence type="inferred from homology"/>
<protein>
    <recommendedName>
        <fullName evidence="7">Large ribosomal subunit protein mL51</fullName>
    </recommendedName>
    <alternativeName>
        <fullName evidence="8">39S ribosomal protein L51, mitochondrial</fullName>
    </alternativeName>
</protein>
<evidence type="ECO:0000256" key="6">
    <source>
        <dbReference type="ARBA" id="ARBA00023274"/>
    </source>
</evidence>
<dbReference type="PANTHER" id="PTHR13409:SF0">
    <property type="entry name" value="LARGE RIBOSOMAL SUBUNIT PROTEIN ML51"/>
    <property type="match status" value="1"/>
</dbReference>
<evidence type="ECO:0000256" key="7">
    <source>
        <dbReference type="ARBA" id="ARBA00035182"/>
    </source>
</evidence>
<evidence type="ECO:0000256" key="3">
    <source>
        <dbReference type="ARBA" id="ARBA00022946"/>
    </source>
</evidence>
<feature type="chain" id="PRO_5041982870" description="Large ribosomal subunit protein mL51" evidence="9">
    <location>
        <begin position="21"/>
        <end position="374"/>
    </location>
</feature>
<organism evidence="10 11">
    <name type="scientific">Odynerus spinipes</name>
    <dbReference type="NCBI Taxonomy" id="1348599"/>
    <lineage>
        <taxon>Eukaryota</taxon>
        <taxon>Metazoa</taxon>
        <taxon>Ecdysozoa</taxon>
        <taxon>Arthropoda</taxon>
        <taxon>Hexapoda</taxon>
        <taxon>Insecta</taxon>
        <taxon>Pterygota</taxon>
        <taxon>Neoptera</taxon>
        <taxon>Endopterygota</taxon>
        <taxon>Hymenoptera</taxon>
        <taxon>Apocrita</taxon>
        <taxon>Aculeata</taxon>
        <taxon>Vespoidea</taxon>
        <taxon>Vespidae</taxon>
        <taxon>Eumeninae</taxon>
        <taxon>Odynerus</taxon>
    </lineage>
</organism>
<keyword evidence="4" id="KW-0689">Ribosomal protein</keyword>
<dbReference type="GO" id="GO:0006412">
    <property type="term" value="P:translation"/>
    <property type="evidence" value="ECO:0007669"/>
    <property type="project" value="TreeGrafter"/>
</dbReference>
<dbReference type="Pfam" id="PF10244">
    <property type="entry name" value="MRP-L51"/>
    <property type="match status" value="1"/>
</dbReference>
<evidence type="ECO:0000256" key="5">
    <source>
        <dbReference type="ARBA" id="ARBA00023128"/>
    </source>
</evidence>
<accession>A0AAD9VNS8</accession>
<evidence type="ECO:0000256" key="4">
    <source>
        <dbReference type="ARBA" id="ARBA00022980"/>
    </source>
</evidence>
<keyword evidence="11" id="KW-1185">Reference proteome</keyword>
<keyword evidence="9" id="KW-0732">Signal</keyword>
<evidence type="ECO:0000256" key="8">
    <source>
        <dbReference type="ARBA" id="ARBA00035419"/>
    </source>
</evidence>
<dbReference type="PANTHER" id="PTHR13409">
    <property type="entry name" value="MITOCHONDRIAL 39S RIBOSOMAL PROTEIN L51"/>
    <property type="match status" value="1"/>
</dbReference>
<keyword evidence="5" id="KW-0496">Mitochondrion</keyword>
<dbReference type="GO" id="GO:0005762">
    <property type="term" value="C:mitochondrial large ribosomal subunit"/>
    <property type="evidence" value="ECO:0007669"/>
    <property type="project" value="TreeGrafter"/>
</dbReference>
<evidence type="ECO:0000313" key="10">
    <source>
        <dbReference type="EMBL" id="KAK2581566.1"/>
    </source>
</evidence>
<dbReference type="InterPro" id="IPR019373">
    <property type="entry name" value="Ribosomal_mL51"/>
</dbReference>
<dbReference type="EMBL" id="JAIFRP010000038">
    <property type="protein sequence ID" value="KAK2581566.1"/>
    <property type="molecule type" value="Genomic_DNA"/>
</dbReference>
<comment type="subcellular location">
    <subcellularLocation>
        <location evidence="1">Mitochondrion</location>
    </subcellularLocation>
</comment>
<keyword evidence="3" id="KW-0809">Transit peptide</keyword>
<keyword evidence="6" id="KW-0687">Ribonucleoprotein</keyword>